<reference evidence="4" key="1">
    <citation type="journal article" date="2014" name="Gene">
        <title>Genome-guided analysis of transformation efficiency and carbon dioxide assimilation by Moorella thermoacetica Y72.</title>
        <authorList>
            <person name="Tsukahara K."/>
            <person name="Kita A."/>
            <person name="Nakashimada Y."/>
            <person name="Hoshino T."/>
            <person name="Murakami K."/>
        </authorList>
    </citation>
    <scope>NUCLEOTIDE SEQUENCE [LARGE SCALE GENOMIC DNA]</scope>
    <source>
        <strain evidence="4">Y72</strain>
    </source>
</reference>
<evidence type="ECO:0000256" key="3">
    <source>
        <dbReference type="ARBA" id="ARBA00023004"/>
    </source>
</evidence>
<dbReference type="GO" id="GO:0051539">
    <property type="term" value="F:4 iron, 4 sulfur cluster binding"/>
    <property type="evidence" value="ECO:0007669"/>
    <property type="project" value="TreeGrafter"/>
</dbReference>
<gene>
    <name evidence="4" type="ORF">MTY_0732</name>
</gene>
<keyword evidence="2" id="KW-0479">Metal-binding</keyword>
<evidence type="ECO:0000256" key="2">
    <source>
        <dbReference type="ARBA" id="ARBA00022723"/>
    </source>
</evidence>
<dbReference type="GO" id="GO:0051604">
    <property type="term" value="P:protein maturation"/>
    <property type="evidence" value="ECO:0007669"/>
    <property type="project" value="TreeGrafter"/>
</dbReference>
<dbReference type="PIRSF" id="PIRSF005622">
    <property type="entry name" value="Hydrgn_mat_hypD"/>
    <property type="match status" value="1"/>
</dbReference>
<dbReference type="PANTHER" id="PTHR30149">
    <property type="entry name" value="HYDROGENASE PROTEIN ASSEMBLY PROTEIN HYPD"/>
    <property type="match status" value="1"/>
</dbReference>
<dbReference type="NCBIfam" id="TIGR00075">
    <property type="entry name" value="hypD"/>
    <property type="match status" value="1"/>
</dbReference>
<dbReference type="InterPro" id="IPR042244">
    <property type="entry name" value="HypD_2_sf"/>
</dbReference>
<comment type="similarity">
    <text evidence="1">Belongs to the HypD family.</text>
</comment>
<dbReference type="RefSeq" id="WP_025773393.1">
    <property type="nucleotide sequence ID" value="NZ_DF238840.1"/>
</dbReference>
<dbReference type="EMBL" id="DF238840">
    <property type="protein sequence ID" value="GAF25399.1"/>
    <property type="molecule type" value="Genomic_DNA"/>
</dbReference>
<dbReference type="Proteomes" id="UP000063718">
    <property type="component" value="Unassembled WGS sequence"/>
</dbReference>
<dbReference type="Gene3D" id="3.40.50.11740">
    <property type="entry name" value="HypD, alpha/beta domain 2"/>
    <property type="match status" value="2"/>
</dbReference>
<organism evidence="4">
    <name type="scientific">Moorella thermoacetica Y72</name>
    <dbReference type="NCBI Taxonomy" id="1325331"/>
    <lineage>
        <taxon>Bacteria</taxon>
        <taxon>Bacillati</taxon>
        <taxon>Bacillota</taxon>
        <taxon>Clostridia</taxon>
        <taxon>Neomoorellales</taxon>
        <taxon>Neomoorellaceae</taxon>
        <taxon>Neomoorella</taxon>
    </lineage>
</organism>
<dbReference type="InterPro" id="IPR042243">
    <property type="entry name" value="HypD_1"/>
</dbReference>
<name>A0A0S6U8F3_NEOTH</name>
<dbReference type="AlphaFoldDB" id="A0A0S6U8F3"/>
<dbReference type="Gene3D" id="6.10.20.100">
    <property type="match status" value="1"/>
</dbReference>
<dbReference type="PANTHER" id="PTHR30149:SF0">
    <property type="entry name" value="HYDROGENASE MATURATION FACTOR HYPD"/>
    <property type="match status" value="1"/>
</dbReference>
<proteinExistence type="inferred from homology"/>
<accession>A0A0S6U8F3</accession>
<dbReference type="Pfam" id="PF01924">
    <property type="entry name" value="HypD"/>
    <property type="match status" value="1"/>
</dbReference>
<sequence>MSPLDRFCDTELSRKLMGRVAALADEVAERLGRPAVFIEVCGTHTVAISRLGLRSLLAGRVELRSGPGCPVCVTDHQEIDMMVNLARLPGVTVGTFGDMLRVPGSRSSLERERAGGADVRIFYSPLDAVAFAEANPEREVVFLGIGFETTAPVVASTLTRARAKGVKNFSIFSAHKLIPPALRAVLSDPELKLDGLILPGHVSAITGRRAFDFIVKEYGLPSVISGFEPMDILIALHELLLQLLRGEARVVNKYTRVVREEGNLDARKRIAECFEEVDVPWRGLGVIPESGLSLRETFRDFDARFKLNIEPAPPTPLYPPGCACKEILRGKLLPPECRLFSNVCTPVHPVGPCMVSSEGACAAYYRFERFSPVGGGI</sequence>
<dbReference type="GO" id="GO:0070025">
    <property type="term" value="F:carbon monoxide binding"/>
    <property type="evidence" value="ECO:0007669"/>
    <property type="project" value="TreeGrafter"/>
</dbReference>
<dbReference type="InterPro" id="IPR002780">
    <property type="entry name" value="Hyd_form_HypD"/>
</dbReference>
<dbReference type="GO" id="GO:0005506">
    <property type="term" value="F:iron ion binding"/>
    <property type="evidence" value="ECO:0007669"/>
    <property type="project" value="TreeGrafter"/>
</dbReference>
<evidence type="ECO:0000313" key="4">
    <source>
        <dbReference type="EMBL" id="GAF25399.1"/>
    </source>
</evidence>
<evidence type="ECO:0000256" key="1">
    <source>
        <dbReference type="ARBA" id="ARBA00007888"/>
    </source>
</evidence>
<protein>
    <submittedName>
        <fullName evidence="4">Hydrogenase maturation factor</fullName>
    </submittedName>
</protein>
<keyword evidence="3" id="KW-0408">Iron</keyword>